<evidence type="ECO:0000313" key="13">
    <source>
        <dbReference type="EMBL" id="AWD32892.1"/>
    </source>
</evidence>
<dbReference type="SUPFAM" id="SSF55620">
    <property type="entry name" value="Tetrahydrobiopterin biosynthesis enzymes-like"/>
    <property type="match status" value="1"/>
</dbReference>
<dbReference type="KEGG" id="fso:Fsol_00079"/>
<dbReference type="InterPro" id="IPR038418">
    <property type="entry name" value="6-PTP_synth/QueD_sf"/>
</dbReference>
<comment type="pathway">
    <text evidence="3">Purine metabolism; 7-cyano-7-deazaguanine biosynthesis.</text>
</comment>
<dbReference type="EMBL" id="CP025989">
    <property type="protein sequence ID" value="AWD32892.1"/>
    <property type="molecule type" value="Genomic_DNA"/>
</dbReference>
<evidence type="ECO:0000256" key="7">
    <source>
        <dbReference type="ARBA" id="ARBA00022723"/>
    </source>
</evidence>
<keyword evidence="7" id="KW-0479">Metal-binding</keyword>
<dbReference type="PANTHER" id="PTHR12589:SF7">
    <property type="entry name" value="6-PYRUVOYL TETRAHYDROBIOPTERIN SYNTHASE"/>
    <property type="match status" value="1"/>
</dbReference>
<dbReference type="InterPro" id="IPR007115">
    <property type="entry name" value="6-PTP_synth/QueD"/>
</dbReference>
<keyword evidence="8" id="KW-0671">Queuosine biosynthesis</keyword>
<evidence type="ECO:0000256" key="6">
    <source>
        <dbReference type="ARBA" id="ARBA00018141"/>
    </source>
</evidence>
<evidence type="ECO:0000256" key="3">
    <source>
        <dbReference type="ARBA" id="ARBA00005061"/>
    </source>
</evidence>
<keyword evidence="9" id="KW-0862">Zinc</keyword>
<proteinExistence type="inferred from homology"/>
<comment type="catalytic activity">
    <reaction evidence="12">
        <text>7,8-dihydroneopterin 3'-triphosphate + H2O = 6-carboxy-5,6,7,8-tetrahydropterin + triphosphate + acetaldehyde + 2 H(+)</text>
        <dbReference type="Rhea" id="RHEA:27966"/>
        <dbReference type="ChEBI" id="CHEBI:15343"/>
        <dbReference type="ChEBI" id="CHEBI:15377"/>
        <dbReference type="ChEBI" id="CHEBI:15378"/>
        <dbReference type="ChEBI" id="CHEBI:18036"/>
        <dbReference type="ChEBI" id="CHEBI:58462"/>
        <dbReference type="ChEBI" id="CHEBI:61032"/>
        <dbReference type="EC" id="4.1.2.50"/>
    </reaction>
</comment>
<comment type="similarity">
    <text evidence="4">Belongs to the PTPS family. QueD subfamily.</text>
</comment>
<evidence type="ECO:0000256" key="12">
    <source>
        <dbReference type="ARBA" id="ARBA00048807"/>
    </source>
</evidence>
<dbReference type="RefSeq" id="WP_233485216.1">
    <property type="nucleotide sequence ID" value="NZ_CP025989.1"/>
</dbReference>
<sequence>MSIESNNMISCTKKIEFDAAHRIIDHHGACKMLHGHRYVIEVTFSKFLKDFTNHDMVIDFIIIKQKLDSWIKQHWDHNTILSEQDKDLGNSIEKCTSQTIFYLKKQPTAENMAIFLMQEIIPVLFDEYGVKCTRLRLRETPSSFVEVLM</sequence>
<evidence type="ECO:0000256" key="9">
    <source>
        <dbReference type="ARBA" id="ARBA00022833"/>
    </source>
</evidence>
<dbReference type="Proteomes" id="UP000244519">
    <property type="component" value="Chromosome"/>
</dbReference>
<evidence type="ECO:0000256" key="11">
    <source>
        <dbReference type="ARBA" id="ARBA00031449"/>
    </source>
</evidence>
<dbReference type="AlphaFoldDB" id="A0A2U8BRC7"/>
<name>A0A2U8BRC7_9RICK</name>
<dbReference type="EC" id="4.1.2.50" evidence="5"/>
<organism evidence="13 14">
    <name type="scientific">Candidatus Fokinia solitaria</name>
    <dbReference type="NCBI Taxonomy" id="1802984"/>
    <lineage>
        <taxon>Bacteria</taxon>
        <taxon>Pseudomonadati</taxon>
        <taxon>Pseudomonadota</taxon>
        <taxon>Alphaproteobacteria</taxon>
        <taxon>Rickettsiales</taxon>
        <taxon>Candidatus Midichloriaceae</taxon>
        <taxon>Candidatus Fokinia</taxon>
    </lineage>
</organism>
<dbReference type="PANTHER" id="PTHR12589">
    <property type="entry name" value="PYRUVOYL TETRAHYDROBIOPTERIN SYNTHASE"/>
    <property type="match status" value="1"/>
</dbReference>
<evidence type="ECO:0000256" key="10">
    <source>
        <dbReference type="ARBA" id="ARBA00023239"/>
    </source>
</evidence>
<comment type="cofactor">
    <cofactor evidence="1">
        <name>Zn(2+)</name>
        <dbReference type="ChEBI" id="CHEBI:29105"/>
    </cofactor>
</comment>
<accession>A0A2U8BRC7</accession>
<dbReference type="Pfam" id="PF01242">
    <property type="entry name" value="PTPS"/>
    <property type="match status" value="1"/>
</dbReference>
<gene>
    <name evidence="13" type="ORF">Fsol_00079</name>
</gene>
<keyword evidence="14" id="KW-1185">Reference proteome</keyword>
<evidence type="ECO:0000256" key="4">
    <source>
        <dbReference type="ARBA" id="ARBA00008900"/>
    </source>
</evidence>
<evidence type="ECO:0000256" key="5">
    <source>
        <dbReference type="ARBA" id="ARBA00012982"/>
    </source>
</evidence>
<reference evidence="13 14" key="1">
    <citation type="journal article" date="2018" name="Genome Biol. Evol.">
        <title>The Genome Sequence of "Candidatus Fokinia solitaria": Insights on Reductive Evolution in Rickettsiales.</title>
        <authorList>
            <person name="Floriano A.M."/>
            <person name="Castelli M."/>
            <person name="Krenek S."/>
            <person name="Berendonk T.U."/>
            <person name="Bazzocchi C."/>
            <person name="Petroni G."/>
            <person name="Sassera D."/>
        </authorList>
    </citation>
    <scope>NUCLEOTIDE SEQUENCE [LARGE SCALE GENOMIC DNA]</scope>
    <source>
        <strain evidence="13">Rio ETE_ALG 3VII</strain>
    </source>
</reference>
<keyword evidence="10" id="KW-0456">Lyase</keyword>
<evidence type="ECO:0000256" key="2">
    <source>
        <dbReference type="ARBA" id="ARBA00002285"/>
    </source>
</evidence>
<dbReference type="Gene3D" id="3.30.479.10">
    <property type="entry name" value="6-pyruvoyl tetrahydropterin synthase/QueD"/>
    <property type="match status" value="1"/>
</dbReference>
<dbReference type="GO" id="GO:0008616">
    <property type="term" value="P:tRNA queuosine(34) biosynthetic process"/>
    <property type="evidence" value="ECO:0007669"/>
    <property type="project" value="UniProtKB-KW"/>
</dbReference>
<dbReference type="UniPathway" id="UPA00391"/>
<evidence type="ECO:0000256" key="1">
    <source>
        <dbReference type="ARBA" id="ARBA00001947"/>
    </source>
</evidence>
<evidence type="ECO:0000256" key="8">
    <source>
        <dbReference type="ARBA" id="ARBA00022785"/>
    </source>
</evidence>
<evidence type="ECO:0000313" key="14">
    <source>
        <dbReference type="Proteomes" id="UP000244519"/>
    </source>
</evidence>
<protein>
    <recommendedName>
        <fullName evidence="6">6-carboxy-5,6,7,8-tetrahydropterin synthase</fullName>
        <ecNumber evidence="5">4.1.2.50</ecNumber>
    </recommendedName>
    <alternativeName>
        <fullName evidence="11">Queuosine biosynthesis protein QueD</fullName>
    </alternativeName>
</protein>
<dbReference type="GO" id="GO:0070497">
    <property type="term" value="F:6-carboxytetrahydropterin synthase activity"/>
    <property type="evidence" value="ECO:0007669"/>
    <property type="project" value="UniProtKB-EC"/>
</dbReference>
<comment type="function">
    <text evidence="2">Catalyzes the conversion of 7,8-dihydroneopterin triphosphate (H2NTP) to 6-carboxy-5,6,7,8-tetrahydropterin (CPH4) and acetaldehyde.</text>
</comment>
<dbReference type="GO" id="GO:0046872">
    <property type="term" value="F:metal ion binding"/>
    <property type="evidence" value="ECO:0007669"/>
    <property type="project" value="UniProtKB-KW"/>
</dbReference>